<reference evidence="1 2" key="1">
    <citation type="journal article" date="2018" name="PLoS ONE">
        <title>The draft genome of Kipferlia bialata reveals reductive genome evolution in fornicate parasites.</title>
        <authorList>
            <person name="Tanifuji G."/>
            <person name="Takabayashi S."/>
            <person name="Kume K."/>
            <person name="Takagi M."/>
            <person name="Nakayama T."/>
            <person name="Kamikawa R."/>
            <person name="Inagaki Y."/>
            <person name="Hashimoto T."/>
        </authorList>
    </citation>
    <scope>NUCLEOTIDE SEQUENCE [LARGE SCALE GENOMIC DNA]</scope>
    <source>
        <strain evidence="1">NY0173</strain>
    </source>
</reference>
<dbReference type="Proteomes" id="UP000265618">
    <property type="component" value="Unassembled WGS sequence"/>
</dbReference>
<evidence type="ECO:0000313" key="1">
    <source>
        <dbReference type="EMBL" id="GIQ92833.1"/>
    </source>
</evidence>
<feature type="non-terminal residue" evidence="1">
    <location>
        <position position="1"/>
    </location>
</feature>
<protein>
    <submittedName>
        <fullName evidence="1">Uncharacterized protein</fullName>
    </submittedName>
</protein>
<comment type="caution">
    <text evidence="1">The sequence shown here is derived from an EMBL/GenBank/DDBJ whole genome shotgun (WGS) entry which is preliminary data.</text>
</comment>
<name>A0A9K3GRQ6_9EUKA</name>
<sequence>MYTVICTVCPDGLARHDIEYLLHTAETINGIALGEGTSMDGQKAQGIDLMPVCRPALVVMLHCPPE</sequence>
<evidence type="ECO:0000313" key="2">
    <source>
        <dbReference type="Proteomes" id="UP000265618"/>
    </source>
</evidence>
<organism evidence="1 2">
    <name type="scientific">Kipferlia bialata</name>
    <dbReference type="NCBI Taxonomy" id="797122"/>
    <lineage>
        <taxon>Eukaryota</taxon>
        <taxon>Metamonada</taxon>
        <taxon>Carpediemonas-like organisms</taxon>
        <taxon>Kipferlia</taxon>
    </lineage>
</organism>
<accession>A0A9K3GRQ6</accession>
<dbReference type="AlphaFoldDB" id="A0A9K3GRQ6"/>
<proteinExistence type="predicted"/>
<gene>
    <name evidence="1" type="ORF">KIPB_016838</name>
</gene>
<dbReference type="EMBL" id="BDIP01010676">
    <property type="protein sequence ID" value="GIQ92833.1"/>
    <property type="molecule type" value="Genomic_DNA"/>
</dbReference>
<keyword evidence="2" id="KW-1185">Reference proteome</keyword>